<name>A0ABQ9TKK5_SAGOE</name>
<evidence type="ECO:0000313" key="1">
    <source>
        <dbReference type="EMBL" id="KAK2085206.1"/>
    </source>
</evidence>
<dbReference type="EMBL" id="JASSZA010000021">
    <property type="protein sequence ID" value="KAK2085206.1"/>
    <property type="molecule type" value="Genomic_DNA"/>
</dbReference>
<dbReference type="Proteomes" id="UP001266305">
    <property type="component" value="Unassembled WGS sequence"/>
</dbReference>
<gene>
    <name evidence="1" type="ORF">P7K49_036506</name>
</gene>
<proteinExistence type="predicted"/>
<organism evidence="1 2">
    <name type="scientific">Saguinus oedipus</name>
    <name type="common">Cotton-top tamarin</name>
    <name type="synonym">Oedipomidas oedipus</name>
    <dbReference type="NCBI Taxonomy" id="9490"/>
    <lineage>
        <taxon>Eukaryota</taxon>
        <taxon>Metazoa</taxon>
        <taxon>Chordata</taxon>
        <taxon>Craniata</taxon>
        <taxon>Vertebrata</taxon>
        <taxon>Euteleostomi</taxon>
        <taxon>Mammalia</taxon>
        <taxon>Eutheria</taxon>
        <taxon>Euarchontoglires</taxon>
        <taxon>Primates</taxon>
        <taxon>Haplorrhini</taxon>
        <taxon>Platyrrhini</taxon>
        <taxon>Cebidae</taxon>
        <taxon>Callitrichinae</taxon>
        <taxon>Saguinus</taxon>
    </lineage>
</organism>
<evidence type="ECO:0000313" key="2">
    <source>
        <dbReference type="Proteomes" id="UP001266305"/>
    </source>
</evidence>
<reference evidence="1 2" key="1">
    <citation type="submission" date="2023-05" db="EMBL/GenBank/DDBJ databases">
        <title>B98-5 Cell Line De Novo Hybrid Assembly: An Optical Mapping Approach.</title>
        <authorList>
            <person name="Kananen K."/>
            <person name="Auerbach J.A."/>
            <person name="Kautto E."/>
            <person name="Blachly J.S."/>
        </authorList>
    </citation>
    <scope>NUCLEOTIDE SEQUENCE [LARGE SCALE GENOMIC DNA]</scope>
    <source>
        <strain evidence="1">B95-8</strain>
        <tissue evidence="1">Cell line</tissue>
    </source>
</reference>
<keyword evidence="2" id="KW-1185">Reference proteome</keyword>
<accession>A0ABQ9TKK5</accession>
<protein>
    <submittedName>
        <fullName evidence="1">Uncharacterized protein</fullName>
    </submittedName>
</protein>
<sequence>MEFFPTSILQAGSQVGPQLAHTQPSRVLEESAEPGGPGWNVANSPVTSIGQRQLQRASFWERLIYTLHAKQLPQLLPNQAFKPTLPAPAQAQKMDFCQAANETVKPNHSTACWGYSTVNNHCPHPATQEPPLLLKPCLYPQTSLEAVRLPKAATGWADVALIQISQQMATHCSFQDLIRSNSLSAPACHQAVPCPLALF</sequence>
<comment type="caution">
    <text evidence="1">The sequence shown here is derived from an EMBL/GenBank/DDBJ whole genome shotgun (WGS) entry which is preliminary data.</text>
</comment>